<comment type="caution">
    <text evidence="2">The sequence shown here is derived from an EMBL/GenBank/DDBJ whole genome shotgun (WGS) entry which is preliminary data.</text>
</comment>
<feature type="compositionally biased region" description="Acidic residues" evidence="1">
    <location>
        <begin position="100"/>
        <end position="109"/>
    </location>
</feature>
<feature type="compositionally biased region" description="Polar residues" evidence="1">
    <location>
        <begin position="63"/>
        <end position="78"/>
    </location>
</feature>
<name>A0A1Q9EBZ0_SYMMI</name>
<feature type="compositionally biased region" description="Basic and acidic residues" evidence="1">
    <location>
        <begin position="42"/>
        <end position="54"/>
    </location>
</feature>
<feature type="region of interest" description="Disordered" evidence="1">
    <location>
        <begin position="42"/>
        <end position="78"/>
    </location>
</feature>
<protein>
    <submittedName>
        <fullName evidence="2">Uncharacterized protein</fullName>
    </submittedName>
</protein>
<organism evidence="2 3">
    <name type="scientific">Symbiodinium microadriaticum</name>
    <name type="common">Dinoflagellate</name>
    <name type="synonym">Zooxanthella microadriatica</name>
    <dbReference type="NCBI Taxonomy" id="2951"/>
    <lineage>
        <taxon>Eukaryota</taxon>
        <taxon>Sar</taxon>
        <taxon>Alveolata</taxon>
        <taxon>Dinophyceae</taxon>
        <taxon>Suessiales</taxon>
        <taxon>Symbiodiniaceae</taxon>
        <taxon>Symbiodinium</taxon>
    </lineage>
</organism>
<sequence>MATTCANGCAAQFQGLRGCLAGLQKPRIADATDNQVARLDEAMPEEGSRAEVPRTESPALISRTASGTSNESQTLGGPTLLTSKACAAVPGATQKMEKEEKEEDVEEVENSTVALTTGNVSEEEGSAHSTPRKRLDCCTAAPALPEWDSDDFLNLSAKMGQAAWSGSQEAARFLALSLRRAAELAEPHVTSLADSATDAIKSAAKRALAPSPVAPEVLSRSTWEATSHRALTHPCGSAAPVFPELADFDPAGPGTNAVPPTGQPRTAMFMSQLANVHVPPMRPQFDLAKDAQLRYSLPGLLRKSQSFAVPGAGLSMVPGAGRPQPQRMISALPPTTTHAGYAPQILSAPASFRLSDGPALLSQPAVAAAHSFPAVEGPFLSQAAVDIAQSVPVPAVEGPSVVQNHSARAAGATGTLALQVPEHRRPLARNRIRAEVAEAD</sequence>
<evidence type="ECO:0000313" key="3">
    <source>
        <dbReference type="Proteomes" id="UP000186817"/>
    </source>
</evidence>
<dbReference type="Proteomes" id="UP000186817">
    <property type="component" value="Unassembled WGS sequence"/>
</dbReference>
<dbReference type="OrthoDB" id="423337at2759"/>
<feature type="region of interest" description="Disordered" evidence="1">
    <location>
        <begin position="91"/>
        <end position="112"/>
    </location>
</feature>
<keyword evidence="3" id="KW-1185">Reference proteome</keyword>
<dbReference type="AlphaFoldDB" id="A0A1Q9EBZ0"/>
<accession>A0A1Q9EBZ0</accession>
<evidence type="ECO:0000313" key="2">
    <source>
        <dbReference type="EMBL" id="OLQ04933.1"/>
    </source>
</evidence>
<proteinExistence type="predicted"/>
<gene>
    <name evidence="2" type="ORF">AK812_SmicGene11942</name>
</gene>
<reference evidence="2 3" key="1">
    <citation type="submission" date="2016-02" db="EMBL/GenBank/DDBJ databases">
        <title>Genome analysis of coral dinoflagellate symbionts highlights evolutionary adaptations to a symbiotic lifestyle.</title>
        <authorList>
            <person name="Aranda M."/>
            <person name="Li Y."/>
            <person name="Liew Y.J."/>
            <person name="Baumgarten S."/>
            <person name="Simakov O."/>
            <person name="Wilson M."/>
            <person name="Piel J."/>
            <person name="Ashoor H."/>
            <person name="Bougouffa S."/>
            <person name="Bajic V.B."/>
            <person name="Ryu T."/>
            <person name="Ravasi T."/>
            <person name="Bayer T."/>
            <person name="Micklem G."/>
            <person name="Kim H."/>
            <person name="Bhak J."/>
            <person name="Lajeunesse T.C."/>
            <person name="Voolstra C.R."/>
        </authorList>
    </citation>
    <scope>NUCLEOTIDE SEQUENCE [LARGE SCALE GENOMIC DNA]</scope>
    <source>
        <strain evidence="2 3">CCMP2467</strain>
    </source>
</reference>
<dbReference type="EMBL" id="LSRX01000198">
    <property type="protein sequence ID" value="OLQ04933.1"/>
    <property type="molecule type" value="Genomic_DNA"/>
</dbReference>
<evidence type="ECO:0000256" key="1">
    <source>
        <dbReference type="SAM" id="MobiDB-lite"/>
    </source>
</evidence>